<accession>A0AAJ8BN81</accession>
<dbReference type="AlphaFoldDB" id="A0AAJ8BN81"/>
<dbReference type="KEGG" id="ang:An03g01250"/>
<evidence type="ECO:0000313" key="1">
    <source>
        <dbReference type="RefSeq" id="XP_059600209.1"/>
    </source>
</evidence>
<sequence>MANVYHFADVGSNLALVLPLTRIGPIWQFVQGQIGGHGLLAFPRLRHTISAYVPPYPKNFAPTDSQNKLPRAQGSITFCLAKEGKAEVDRHFIGREKCQDHTIRFLSDPTLRYLIRAAIAHSCQTGCMMAGFTQRSTSGSAPRAKWIHYSCMRWSDARSLSAPSEC</sequence>
<organism evidence="1">
    <name type="scientific">Aspergillus niger</name>
    <dbReference type="NCBI Taxonomy" id="5061"/>
    <lineage>
        <taxon>Eukaryota</taxon>
        <taxon>Fungi</taxon>
        <taxon>Dikarya</taxon>
        <taxon>Ascomycota</taxon>
        <taxon>Pezizomycotina</taxon>
        <taxon>Eurotiomycetes</taxon>
        <taxon>Eurotiomycetidae</taxon>
        <taxon>Eurotiales</taxon>
        <taxon>Aspergillaceae</taxon>
        <taxon>Aspergillus</taxon>
        <taxon>Aspergillus subgen. Circumdati</taxon>
    </lineage>
</organism>
<dbReference type="RefSeq" id="XP_059600209.1">
    <property type="nucleotide sequence ID" value="XM_059746900.1"/>
</dbReference>
<dbReference type="GeneID" id="84590621"/>
<reference evidence="1" key="1">
    <citation type="submission" date="2025-02" db="EMBL/GenBank/DDBJ databases">
        <authorList>
            <consortium name="NCBI Genome Project"/>
        </authorList>
    </citation>
    <scope>NUCLEOTIDE SEQUENCE</scope>
</reference>
<proteinExistence type="predicted"/>
<reference evidence="1" key="2">
    <citation type="submission" date="2025-08" db="UniProtKB">
        <authorList>
            <consortium name="RefSeq"/>
        </authorList>
    </citation>
    <scope>IDENTIFICATION</scope>
</reference>
<dbReference type="VEuPathDB" id="FungiDB:An03g01250"/>
<gene>
    <name evidence="1" type="ORF">An03g01250</name>
</gene>
<protein>
    <submittedName>
        <fullName evidence="1">Uncharacterized protein</fullName>
    </submittedName>
</protein>
<name>A0AAJ8BN81_ASPNG</name>